<dbReference type="SUPFAM" id="SSF142695">
    <property type="entry name" value="RibA-like"/>
    <property type="match status" value="1"/>
</dbReference>
<evidence type="ECO:0000256" key="8">
    <source>
        <dbReference type="ARBA" id="ARBA00049295"/>
    </source>
</evidence>
<dbReference type="EC" id="3.5.4.25" evidence="3"/>
<feature type="region of interest" description="Disordered" evidence="9">
    <location>
        <begin position="1"/>
        <end position="30"/>
    </location>
</feature>
<keyword evidence="7" id="KW-0342">GTP-binding</keyword>
<feature type="domain" description="GTP cyclohydrolase II" evidence="10">
    <location>
        <begin position="45"/>
        <end position="245"/>
    </location>
</feature>
<proteinExistence type="inferred from homology"/>
<dbReference type="Proteomes" id="UP000245699">
    <property type="component" value="Unassembled WGS sequence"/>
</dbReference>
<feature type="compositionally biased region" description="Basic and acidic residues" evidence="9">
    <location>
        <begin position="1"/>
        <end position="11"/>
    </location>
</feature>
<dbReference type="Pfam" id="PF00925">
    <property type="entry name" value="GTP_cyclohydro2"/>
    <property type="match status" value="1"/>
</dbReference>
<dbReference type="GO" id="GO:0009231">
    <property type="term" value="P:riboflavin biosynthetic process"/>
    <property type="evidence" value="ECO:0007669"/>
    <property type="project" value="UniProtKB-KW"/>
</dbReference>
<gene>
    <name evidence="11" type="ORF">BB559_001047</name>
</gene>
<name>A0A2T9Z398_9FUNG</name>
<dbReference type="AlphaFoldDB" id="A0A2T9Z398"/>
<dbReference type="OrthoDB" id="5569761at2759"/>
<evidence type="ECO:0000256" key="3">
    <source>
        <dbReference type="ARBA" id="ARBA00012762"/>
    </source>
</evidence>
<dbReference type="CDD" id="cd00641">
    <property type="entry name" value="GTP_cyclohydro2"/>
    <property type="match status" value="1"/>
</dbReference>
<keyword evidence="12" id="KW-1185">Reference proteome</keyword>
<dbReference type="EMBL" id="MBFT01000055">
    <property type="protein sequence ID" value="PVU99051.1"/>
    <property type="molecule type" value="Genomic_DNA"/>
</dbReference>
<evidence type="ECO:0000256" key="6">
    <source>
        <dbReference type="ARBA" id="ARBA00022801"/>
    </source>
</evidence>
<dbReference type="GO" id="GO:0003935">
    <property type="term" value="F:GTP cyclohydrolase II activity"/>
    <property type="evidence" value="ECO:0007669"/>
    <property type="project" value="UniProtKB-EC"/>
</dbReference>
<evidence type="ECO:0000256" key="9">
    <source>
        <dbReference type="SAM" id="MobiDB-lite"/>
    </source>
</evidence>
<dbReference type="GO" id="GO:0005525">
    <property type="term" value="F:GTP binding"/>
    <property type="evidence" value="ECO:0007669"/>
    <property type="project" value="UniProtKB-KW"/>
</dbReference>
<keyword evidence="6" id="KW-0378">Hydrolase</keyword>
<dbReference type="STRING" id="61424.A0A2T9Z398"/>
<dbReference type="InterPro" id="IPR000926">
    <property type="entry name" value="RibA"/>
</dbReference>
<protein>
    <recommendedName>
        <fullName evidence="3">GTP cyclohydrolase II</fullName>
        <ecNumber evidence="3">3.5.4.25</ecNumber>
    </recommendedName>
</protein>
<dbReference type="InterPro" id="IPR032677">
    <property type="entry name" value="GTP_cyclohydro_II"/>
</dbReference>
<dbReference type="PANTHER" id="PTHR21327">
    <property type="entry name" value="GTP CYCLOHYDROLASE II-RELATED"/>
    <property type="match status" value="1"/>
</dbReference>
<accession>A0A2T9Z398</accession>
<evidence type="ECO:0000256" key="2">
    <source>
        <dbReference type="ARBA" id="ARBA00008131"/>
    </source>
</evidence>
<keyword evidence="5" id="KW-0547">Nucleotide-binding</keyword>
<evidence type="ECO:0000256" key="5">
    <source>
        <dbReference type="ARBA" id="ARBA00022741"/>
    </source>
</evidence>
<evidence type="ECO:0000313" key="11">
    <source>
        <dbReference type="EMBL" id="PVU99051.1"/>
    </source>
</evidence>
<comment type="similarity">
    <text evidence="2">Belongs to the GTP cyclohydrolase II family.</text>
</comment>
<evidence type="ECO:0000259" key="10">
    <source>
        <dbReference type="Pfam" id="PF00925"/>
    </source>
</evidence>
<keyword evidence="4" id="KW-0686">Riboflavin biosynthesis</keyword>
<dbReference type="PANTHER" id="PTHR21327:SF29">
    <property type="entry name" value="GTP CYCLOHYDROLASE-2"/>
    <property type="match status" value="1"/>
</dbReference>
<organism evidence="11 12">
    <name type="scientific">Furculomyces boomerangus</name>
    <dbReference type="NCBI Taxonomy" id="61424"/>
    <lineage>
        <taxon>Eukaryota</taxon>
        <taxon>Fungi</taxon>
        <taxon>Fungi incertae sedis</taxon>
        <taxon>Zoopagomycota</taxon>
        <taxon>Kickxellomycotina</taxon>
        <taxon>Harpellomycetes</taxon>
        <taxon>Harpellales</taxon>
        <taxon>Harpellaceae</taxon>
        <taxon>Furculomyces</taxon>
    </lineage>
</organism>
<comment type="pathway">
    <text evidence="1">Cofactor biosynthesis; riboflavin biosynthesis.</text>
</comment>
<reference evidence="11 12" key="1">
    <citation type="journal article" date="2018" name="MBio">
        <title>Comparative Genomics Reveals the Core Gene Toolbox for the Fungus-Insect Symbiosis.</title>
        <authorList>
            <person name="Wang Y."/>
            <person name="Stata M."/>
            <person name="Wang W."/>
            <person name="Stajich J.E."/>
            <person name="White M.M."/>
            <person name="Moncalvo J.M."/>
        </authorList>
    </citation>
    <scope>NUCLEOTIDE SEQUENCE [LARGE SCALE GENOMIC DNA]</scope>
    <source>
        <strain evidence="11 12">AUS-77-4</strain>
    </source>
</reference>
<dbReference type="NCBIfam" id="NF001591">
    <property type="entry name" value="PRK00393.1"/>
    <property type="match status" value="1"/>
</dbReference>
<feature type="region of interest" description="Disordered" evidence="9">
    <location>
        <begin position="283"/>
        <end position="304"/>
    </location>
</feature>
<evidence type="ECO:0000256" key="4">
    <source>
        <dbReference type="ARBA" id="ARBA00022619"/>
    </source>
</evidence>
<feature type="compositionally biased region" description="Basic and acidic residues" evidence="9">
    <location>
        <begin position="20"/>
        <end position="30"/>
    </location>
</feature>
<dbReference type="InterPro" id="IPR036144">
    <property type="entry name" value="RibA-like_sf"/>
</dbReference>
<evidence type="ECO:0000313" key="12">
    <source>
        <dbReference type="Proteomes" id="UP000245699"/>
    </source>
</evidence>
<evidence type="ECO:0000256" key="7">
    <source>
        <dbReference type="ARBA" id="ARBA00023134"/>
    </source>
</evidence>
<sequence>MSADSEIHVLKPDSYLNNDNHTEKASSKEKSPIIYNGKIVQVECKVRARIPYPGGQFYLQLYHNNIDSKEHLVYVFGEHIKSKSLNSKKQDETEIQRKIRGADIEHNLAPLPSKNQNVIPLVRIHSECYTGETVSSTRCDCGYQLAEAMRLMSIANNGVVIYLRQEGRNIGLMEKLKAYNLQDMGHDTVNANLLLNHPADGRSYEIAQAILDDLEINEINILTNNPDKIEKITLNSNITVANRIPMVPSWWLNKDTADHMETPHGLVHNPMINYDQIGDQVSSSSSSTTFVHEHTSNGTSSKEYNEYLGYEKDNLPGDINKTLSEPPSLFSSEHNLLDLNKPSSSSYERHIRPTRPTMTEADKYLLTKALKMGHMLDIPKF</sequence>
<comment type="catalytic activity">
    <reaction evidence="8">
        <text>GTP + 4 H2O = 2,5-diamino-6-hydroxy-4-(5-phosphoribosylamino)-pyrimidine + formate + 2 phosphate + 3 H(+)</text>
        <dbReference type="Rhea" id="RHEA:23704"/>
        <dbReference type="ChEBI" id="CHEBI:15377"/>
        <dbReference type="ChEBI" id="CHEBI:15378"/>
        <dbReference type="ChEBI" id="CHEBI:15740"/>
        <dbReference type="ChEBI" id="CHEBI:37565"/>
        <dbReference type="ChEBI" id="CHEBI:43474"/>
        <dbReference type="ChEBI" id="CHEBI:58614"/>
        <dbReference type="EC" id="3.5.4.25"/>
    </reaction>
</comment>
<comment type="caution">
    <text evidence="11">The sequence shown here is derived from an EMBL/GenBank/DDBJ whole genome shotgun (WGS) entry which is preliminary data.</text>
</comment>
<dbReference type="Gene3D" id="3.40.50.10990">
    <property type="entry name" value="GTP cyclohydrolase II"/>
    <property type="match status" value="1"/>
</dbReference>
<evidence type="ECO:0000256" key="1">
    <source>
        <dbReference type="ARBA" id="ARBA00005104"/>
    </source>
</evidence>